<feature type="chain" id="PRO_5042822824" evidence="1">
    <location>
        <begin position="20"/>
        <end position="320"/>
    </location>
</feature>
<gene>
    <name evidence="2" type="ORF">QBC37DRAFT_434569</name>
</gene>
<evidence type="ECO:0000313" key="3">
    <source>
        <dbReference type="Proteomes" id="UP001301769"/>
    </source>
</evidence>
<accession>A0AAN6XZS9</accession>
<dbReference type="Proteomes" id="UP001301769">
    <property type="component" value="Unassembled WGS sequence"/>
</dbReference>
<keyword evidence="1" id="KW-0732">Signal</keyword>
<dbReference type="EMBL" id="MU858367">
    <property type="protein sequence ID" value="KAK4206682.1"/>
    <property type="molecule type" value="Genomic_DNA"/>
</dbReference>
<comment type="caution">
    <text evidence="2">The sequence shown here is derived from an EMBL/GenBank/DDBJ whole genome shotgun (WGS) entry which is preliminary data.</text>
</comment>
<protein>
    <submittedName>
        <fullName evidence="2">Uncharacterized protein</fullName>
    </submittedName>
</protein>
<reference evidence="2" key="1">
    <citation type="journal article" date="2023" name="Mol. Phylogenet. Evol.">
        <title>Genome-scale phylogeny and comparative genomics of the fungal order Sordariales.</title>
        <authorList>
            <person name="Hensen N."/>
            <person name="Bonometti L."/>
            <person name="Westerberg I."/>
            <person name="Brannstrom I.O."/>
            <person name="Guillou S."/>
            <person name="Cros-Aarteil S."/>
            <person name="Calhoun S."/>
            <person name="Haridas S."/>
            <person name="Kuo A."/>
            <person name="Mondo S."/>
            <person name="Pangilinan J."/>
            <person name="Riley R."/>
            <person name="LaButti K."/>
            <person name="Andreopoulos B."/>
            <person name="Lipzen A."/>
            <person name="Chen C."/>
            <person name="Yan M."/>
            <person name="Daum C."/>
            <person name="Ng V."/>
            <person name="Clum A."/>
            <person name="Steindorff A."/>
            <person name="Ohm R.A."/>
            <person name="Martin F."/>
            <person name="Silar P."/>
            <person name="Natvig D.O."/>
            <person name="Lalanne C."/>
            <person name="Gautier V."/>
            <person name="Ament-Velasquez S.L."/>
            <person name="Kruys A."/>
            <person name="Hutchinson M.I."/>
            <person name="Powell A.J."/>
            <person name="Barry K."/>
            <person name="Miller A.N."/>
            <person name="Grigoriev I.V."/>
            <person name="Debuchy R."/>
            <person name="Gladieux P."/>
            <person name="Hiltunen Thoren M."/>
            <person name="Johannesson H."/>
        </authorList>
    </citation>
    <scope>NUCLEOTIDE SEQUENCE</scope>
    <source>
        <strain evidence="2">PSN293</strain>
    </source>
</reference>
<sequence>MKFSAVSLLSALPLALAKAVLTPKPGSSMSDLQLRAPAGPCKRQDFSISEYFQDGFVTKTQLAYATAGLGLCFNVCRIVSHHRDAQYPCTEYTGFVASALLGVFTFTQKGDTPSSGAHTSGRRDAPVAAVDLFIDSFAANGFDYGEVETFNVKRRDNDDDPNALTEHFVLRDVVHPNTTITPADYHFKAFANGTGYVHAIHQSNSATGLQKRHDGPGFKYNFQTFVWTVQTPQPDLRKEFIQAAQAIAQHWAYSADYYGIGEYFPAMGIDYILVQLLGNGLRIIPELNGFGEGYEDVNACGDMSGPVHDELKRSVTAQRA</sequence>
<proteinExistence type="predicted"/>
<evidence type="ECO:0000256" key="1">
    <source>
        <dbReference type="SAM" id="SignalP"/>
    </source>
</evidence>
<dbReference type="AlphaFoldDB" id="A0AAN6XZS9"/>
<organism evidence="2 3">
    <name type="scientific">Rhypophila decipiens</name>
    <dbReference type="NCBI Taxonomy" id="261697"/>
    <lineage>
        <taxon>Eukaryota</taxon>
        <taxon>Fungi</taxon>
        <taxon>Dikarya</taxon>
        <taxon>Ascomycota</taxon>
        <taxon>Pezizomycotina</taxon>
        <taxon>Sordariomycetes</taxon>
        <taxon>Sordariomycetidae</taxon>
        <taxon>Sordariales</taxon>
        <taxon>Naviculisporaceae</taxon>
        <taxon>Rhypophila</taxon>
    </lineage>
</organism>
<name>A0AAN6XZS9_9PEZI</name>
<evidence type="ECO:0000313" key="2">
    <source>
        <dbReference type="EMBL" id="KAK4206682.1"/>
    </source>
</evidence>
<reference evidence="2" key="2">
    <citation type="submission" date="2023-05" db="EMBL/GenBank/DDBJ databases">
        <authorList>
            <consortium name="Lawrence Berkeley National Laboratory"/>
            <person name="Steindorff A."/>
            <person name="Hensen N."/>
            <person name="Bonometti L."/>
            <person name="Westerberg I."/>
            <person name="Brannstrom I.O."/>
            <person name="Guillou S."/>
            <person name="Cros-Aarteil S."/>
            <person name="Calhoun S."/>
            <person name="Haridas S."/>
            <person name="Kuo A."/>
            <person name="Mondo S."/>
            <person name="Pangilinan J."/>
            <person name="Riley R."/>
            <person name="Labutti K."/>
            <person name="Andreopoulos B."/>
            <person name="Lipzen A."/>
            <person name="Chen C."/>
            <person name="Yanf M."/>
            <person name="Daum C."/>
            <person name="Ng V."/>
            <person name="Clum A."/>
            <person name="Ohm R."/>
            <person name="Martin F."/>
            <person name="Silar P."/>
            <person name="Natvig D."/>
            <person name="Lalanne C."/>
            <person name="Gautier V."/>
            <person name="Ament-Velasquez S.L."/>
            <person name="Kruys A."/>
            <person name="Hutchinson M.I."/>
            <person name="Powell A.J."/>
            <person name="Barry K."/>
            <person name="Miller A.N."/>
            <person name="Grigoriev I.V."/>
            <person name="Debuchy R."/>
            <person name="Gladieux P."/>
            <person name="Thoren M.H."/>
            <person name="Johannesson H."/>
        </authorList>
    </citation>
    <scope>NUCLEOTIDE SEQUENCE</scope>
    <source>
        <strain evidence="2">PSN293</strain>
    </source>
</reference>
<keyword evidence="3" id="KW-1185">Reference proteome</keyword>
<feature type="signal peptide" evidence="1">
    <location>
        <begin position="1"/>
        <end position="19"/>
    </location>
</feature>